<keyword evidence="2" id="KW-1185">Reference proteome</keyword>
<dbReference type="PATRIC" id="fig|1196324.3.peg.564"/>
<dbReference type="Proteomes" id="UP000004080">
    <property type="component" value="Unassembled WGS sequence"/>
</dbReference>
<dbReference type="Pfam" id="PF10830">
    <property type="entry name" value="DUF2553"/>
    <property type="match status" value="1"/>
</dbReference>
<dbReference type="RefSeq" id="WP_007200658.1">
    <property type="nucleotide sequence ID" value="NZ_AKKV01000019.1"/>
</dbReference>
<evidence type="ECO:0000313" key="1">
    <source>
        <dbReference type="EMBL" id="EIT87146.1"/>
    </source>
</evidence>
<dbReference type="EMBL" id="AKKV01000019">
    <property type="protein sequence ID" value="EIT87146.1"/>
    <property type="molecule type" value="Genomic_DNA"/>
</dbReference>
<evidence type="ECO:0000313" key="2">
    <source>
        <dbReference type="Proteomes" id="UP000004080"/>
    </source>
</evidence>
<dbReference type="STRING" id="1196324.A374_02794"/>
<name>I8J5R6_9BACL</name>
<sequence>MDQSLKKHDITSKVYGKMEAGHLAFFHCGKRIGRMHFTDQGTHYAMMEGFVFEGDKFYQLYKNVIIDSKART</sequence>
<proteinExistence type="predicted"/>
<gene>
    <name evidence="1" type="ORF">A374_02794</name>
</gene>
<dbReference type="InterPro" id="IPR020140">
    <property type="entry name" value="Uncharacterised_YusG"/>
</dbReference>
<reference evidence="1 2" key="1">
    <citation type="journal article" date="2012" name="J. Bacteriol.">
        <title>Genome of Bacillus macauensis ZFHKF-1, a Long-Chain-Forming Bacterium.</title>
        <authorList>
            <person name="Cai L."/>
            <person name="Zhang T."/>
        </authorList>
    </citation>
    <scope>NUCLEOTIDE SEQUENCE [LARGE SCALE GENOMIC DNA]</scope>
    <source>
        <strain evidence="1 2">ZFHKF-1</strain>
    </source>
</reference>
<comment type="caution">
    <text evidence="1">The sequence shown here is derived from an EMBL/GenBank/DDBJ whole genome shotgun (WGS) entry which is preliminary data.</text>
</comment>
<protein>
    <submittedName>
        <fullName evidence="1">Uncharacterized protein</fullName>
    </submittedName>
</protein>
<organism evidence="1 2">
    <name type="scientific">Fictibacillus macauensis ZFHKF-1</name>
    <dbReference type="NCBI Taxonomy" id="1196324"/>
    <lineage>
        <taxon>Bacteria</taxon>
        <taxon>Bacillati</taxon>
        <taxon>Bacillota</taxon>
        <taxon>Bacilli</taxon>
        <taxon>Bacillales</taxon>
        <taxon>Fictibacillaceae</taxon>
        <taxon>Fictibacillus</taxon>
    </lineage>
</organism>
<dbReference type="AlphaFoldDB" id="I8J5R6"/>
<accession>I8J5R6</accession>